<keyword evidence="3" id="KW-1185">Reference proteome</keyword>
<gene>
    <name evidence="1" type="ORF">CIPAW_09G000600</name>
    <name evidence="2" type="ORF">I3842_09G000500</name>
</gene>
<accession>A0A8T1PEB3</accession>
<dbReference type="EMBL" id="CM031817">
    <property type="protein sequence ID" value="KAG6640388.1"/>
    <property type="molecule type" value="Genomic_DNA"/>
</dbReference>
<comment type="caution">
    <text evidence="1">The sequence shown here is derived from an EMBL/GenBank/DDBJ whole genome shotgun (WGS) entry which is preliminary data.</text>
</comment>
<organism evidence="1 3">
    <name type="scientific">Carya illinoinensis</name>
    <name type="common">Pecan</name>
    <dbReference type="NCBI Taxonomy" id="32201"/>
    <lineage>
        <taxon>Eukaryota</taxon>
        <taxon>Viridiplantae</taxon>
        <taxon>Streptophyta</taxon>
        <taxon>Embryophyta</taxon>
        <taxon>Tracheophyta</taxon>
        <taxon>Spermatophyta</taxon>
        <taxon>Magnoliopsida</taxon>
        <taxon>eudicotyledons</taxon>
        <taxon>Gunneridae</taxon>
        <taxon>Pentapetalae</taxon>
        <taxon>rosids</taxon>
        <taxon>fabids</taxon>
        <taxon>Fagales</taxon>
        <taxon>Juglandaceae</taxon>
        <taxon>Carya</taxon>
    </lineage>
</organism>
<evidence type="ECO:0000313" key="3">
    <source>
        <dbReference type="Proteomes" id="UP000811609"/>
    </source>
</evidence>
<evidence type="ECO:0000313" key="1">
    <source>
        <dbReference type="EMBL" id="KAG6640388.1"/>
    </source>
</evidence>
<dbReference type="Proteomes" id="UP000811609">
    <property type="component" value="Chromosome 9"/>
</dbReference>
<dbReference type="Proteomes" id="UP000811246">
    <property type="component" value="Chromosome 9"/>
</dbReference>
<reference evidence="1" key="1">
    <citation type="submission" date="2020-12" db="EMBL/GenBank/DDBJ databases">
        <title>WGS assembly of Carya illinoinensis cv. Pawnee.</title>
        <authorList>
            <person name="Platts A."/>
            <person name="Shu S."/>
            <person name="Wright S."/>
            <person name="Barry K."/>
            <person name="Edger P."/>
            <person name="Pires J.C."/>
            <person name="Schmutz J."/>
        </authorList>
    </citation>
    <scope>NUCLEOTIDE SEQUENCE</scope>
    <source>
        <tissue evidence="1">Leaf</tissue>
    </source>
</reference>
<protein>
    <submittedName>
        <fullName evidence="1">Uncharacterized protein</fullName>
    </submittedName>
</protein>
<proteinExistence type="predicted"/>
<evidence type="ECO:0000313" key="2">
    <source>
        <dbReference type="EMBL" id="KAG6693413.1"/>
    </source>
</evidence>
<sequence length="140" mass="16133">MVNVSLFLYYERAGMKIDRRGAGVKMRTQTMLPSTKDFVGKGYIEHCNEVCPSITATLTTIPFLSFYHKSTKQSFHILPLPSRSLYHKQSINDELEGGRRERETWGRESLSGLSLEDRGLFQLKPVLCHISYVTPSYWRV</sequence>
<dbReference type="EMBL" id="CM031833">
    <property type="protein sequence ID" value="KAG6693413.1"/>
    <property type="molecule type" value="Genomic_DNA"/>
</dbReference>
<name>A0A8T1PEB3_CARIL</name>
<reference evidence="2" key="2">
    <citation type="submission" date="2021-01" db="EMBL/GenBank/DDBJ databases">
        <authorList>
            <person name="Lovell J.T."/>
            <person name="Bentley N."/>
            <person name="Bhattarai G."/>
            <person name="Jenkins J.W."/>
            <person name="Sreedasyam A."/>
            <person name="Alarcon Y."/>
            <person name="Bock C."/>
            <person name="Boston L."/>
            <person name="Carlson J."/>
            <person name="Cervantes K."/>
            <person name="Clermont K."/>
            <person name="Krom N."/>
            <person name="Kubenka K."/>
            <person name="Mamidi S."/>
            <person name="Mattison C."/>
            <person name="Monteros M."/>
            <person name="Pisani C."/>
            <person name="Plott C."/>
            <person name="Rajasekar S."/>
            <person name="Rhein H.S."/>
            <person name="Rohla C."/>
            <person name="Song M."/>
            <person name="Hilaire R.S."/>
            <person name="Shu S."/>
            <person name="Wells L."/>
            <person name="Wang X."/>
            <person name="Webber J."/>
            <person name="Heerema R.J."/>
            <person name="Klein P."/>
            <person name="Conner P."/>
            <person name="Grauke L."/>
            <person name="Grimwood J."/>
            <person name="Schmutz J."/>
            <person name="Randall J.J."/>
        </authorList>
    </citation>
    <scope>NUCLEOTIDE SEQUENCE</scope>
    <source>
        <tissue evidence="2">Leaf</tissue>
    </source>
</reference>
<dbReference type="AlphaFoldDB" id="A0A8T1PEB3"/>